<proteinExistence type="inferred from homology"/>
<dbReference type="Proteomes" id="UP000027238">
    <property type="component" value="Unassembled WGS sequence"/>
</dbReference>
<evidence type="ECO:0000256" key="6">
    <source>
        <dbReference type="ARBA" id="ARBA00023136"/>
    </source>
</evidence>
<keyword evidence="3 7" id="KW-0813">Transport</keyword>
<keyword evidence="10" id="KW-1185">Reference proteome</keyword>
<gene>
    <name evidence="9" type="ORF">CSUB01_09780</name>
</gene>
<feature type="transmembrane region" description="Helical" evidence="8">
    <location>
        <begin position="581"/>
        <end position="602"/>
    </location>
</feature>
<evidence type="ECO:0000256" key="3">
    <source>
        <dbReference type="ARBA" id="ARBA00022448"/>
    </source>
</evidence>
<dbReference type="AlphaFoldDB" id="A0A066XNX5"/>
<feature type="transmembrane region" description="Helical" evidence="8">
    <location>
        <begin position="187"/>
        <end position="208"/>
    </location>
</feature>
<sequence>MSTVPNLDVVKAARADYPAIEKGVDAARKPEAYTGDLGDGRLSQDTLGGLNGEVYPTEEELLTLRRTHGKVDWLIYSIGFVEMCERFAYYGTTAVFVNFIAYPLPPGSTTGAGGTHEQAGALGLGQRASTALTLFNSFWSYVMPLVGKQPHHSFLGLRTPSRNPHLTPVPGGYIADTYWGRYLTIQWAIAIATFGHILIIVAAIPSVISNPSGSLAAFIIGLVFFGTGVGFFKANISPLIAEQYELTQPRQTVETLPKTGERVIIDPVMTISRVYMRYYFLINVGALVGQITMVYAEKYVGFWLSYLLPTIMFFFCPVVMFLCRDRYAKRPPTGSVLGKSIALIGFGLRQGSGGLVGMRKDAFWDRIKPSRVAEKPAWMTFDDAWVDEVRRGVMACTVFLWFPIFWLAYGQMTNNLINQAATMRLDGIPNDIITNLNPFALLIFIPICDKFIYPAVERAGLRFTPLKKITLGFFCATLSMMVAAVIQHFIYQRAPCGYSAGDTDCIRENGPPDMTVWIQTPCYILITLSEIFASITGLEYAFTKAPKNMRGLVTGVFLFVHAFSSAIGQAFVGLAADPLLVWLYTCITIISCLGGIGFWIMFRKLDKEEDALNALPESTYKGRGEVEPESKAV</sequence>
<evidence type="ECO:0000313" key="9">
    <source>
        <dbReference type="EMBL" id="KDN69369.1"/>
    </source>
</evidence>
<dbReference type="InterPro" id="IPR000109">
    <property type="entry name" value="POT_fam"/>
</dbReference>
<dbReference type="PROSITE" id="PS01023">
    <property type="entry name" value="PTR2_2"/>
    <property type="match status" value="1"/>
</dbReference>
<keyword evidence="4 7" id="KW-0812">Transmembrane</keyword>
<comment type="similarity">
    <text evidence="2 7">Belongs to the major facilitator superfamily. Proton-dependent oligopeptide transporter (POT/PTR) (TC 2.A.17) family.</text>
</comment>
<evidence type="ECO:0000256" key="7">
    <source>
        <dbReference type="RuleBase" id="RU003755"/>
    </source>
</evidence>
<feature type="transmembrane region" description="Helical" evidence="8">
    <location>
        <begin position="278"/>
        <end position="296"/>
    </location>
</feature>
<keyword evidence="6 8" id="KW-0472">Membrane</keyword>
<evidence type="ECO:0000256" key="1">
    <source>
        <dbReference type="ARBA" id="ARBA00004141"/>
    </source>
</evidence>
<feature type="transmembrane region" description="Helical" evidence="8">
    <location>
        <begin position="214"/>
        <end position="232"/>
    </location>
</feature>
<feature type="transmembrane region" description="Helical" evidence="8">
    <location>
        <begin position="516"/>
        <end position="540"/>
    </location>
</feature>
<dbReference type="OrthoDB" id="8904098at2759"/>
<dbReference type="HOGENOM" id="CLU_004790_4_1_1"/>
<dbReference type="OMA" id="FKCCISP"/>
<dbReference type="FunFam" id="1.20.1250.20:FF:000085">
    <property type="entry name" value="MFS peptide transporter Ptr2"/>
    <property type="match status" value="1"/>
</dbReference>
<dbReference type="EMBL" id="JMSE01000521">
    <property type="protein sequence ID" value="KDN69369.1"/>
    <property type="molecule type" value="Genomic_DNA"/>
</dbReference>
<organism evidence="9 10">
    <name type="scientific">Colletotrichum sublineola</name>
    <name type="common">Sorghum anthracnose fungus</name>
    <dbReference type="NCBI Taxonomy" id="1173701"/>
    <lineage>
        <taxon>Eukaryota</taxon>
        <taxon>Fungi</taxon>
        <taxon>Dikarya</taxon>
        <taxon>Ascomycota</taxon>
        <taxon>Pezizomycotina</taxon>
        <taxon>Sordariomycetes</taxon>
        <taxon>Hypocreomycetidae</taxon>
        <taxon>Glomerellales</taxon>
        <taxon>Glomerellaceae</taxon>
        <taxon>Colletotrichum</taxon>
        <taxon>Colletotrichum graminicola species complex</taxon>
    </lineage>
</organism>
<dbReference type="InterPro" id="IPR036259">
    <property type="entry name" value="MFS_trans_sf"/>
</dbReference>
<dbReference type="Gene3D" id="1.20.1250.20">
    <property type="entry name" value="MFS general substrate transporter like domains"/>
    <property type="match status" value="1"/>
</dbReference>
<dbReference type="GO" id="GO:0005886">
    <property type="term" value="C:plasma membrane"/>
    <property type="evidence" value="ECO:0007669"/>
    <property type="project" value="UniProtKB-ARBA"/>
</dbReference>
<dbReference type="eggNOG" id="KOG1237">
    <property type="taxonomic scope" value="Eukaryota"/>
</dbReference>
<dbReference type="InterPro" id="IPR018456">
    <property type="entry name" value="PTR2_symporter_CS"/>
</dbReference>
<evidence type="ECO:0000256" key="5">
    <source>
        <dbReference type="ARBA" id="ARBA00022989"/>
    </source>
</evidence>
<evidence type="ECO:0000313" key="10">
    <source>
        <dbReference type="Proteomes" id="UP000027238"/>
    </source>
</evidence>
<feature type="transmembrane region" description="Helical" evidence="8">
    <location>
        <begin position="302"/>
        <end position="323"/>
    </location>
</feature>
<reference evidence="10" key="1">
    <citation type="journal article" date="2014" name="Genome Announc.">
        <title>Draft genome sequence of Colletotrichum sublineola, a destructive pathogen of cultivated sorghum.</title>
        <authorList>
            <person name="Baroncelli R."/>
            <person name="Sanz-Martin J.M."/>
            <person name="Rech G.E."/>
            <person name="Sukno S.A."/>
            <person name="Thon M.R."/>
        </authorList>
    </citation>
    <scope>NUCLEOTIDE SEQUENCE [LARGE SCALE GENOMIC DNA]</scope>
    <source>
        <strain evidence="10">TX430BB</strain>
    </source>
</reference>
<keyword evidence="5 8" id="KW-1133">Transmembrane helix</keyword>
<comment type="subcellular location">
    <subcellularLocation>
        <location evidence="1 7">Membrane</location>
        <topology evidence="1 7">Multi-pass membrane protein</topology>
    </subcellularLocation>
</comment>
<evidence type="ECO:0000256" key="4">
    <source>
        <dbReference type="ARBA" id="ARBA00022692"/>
    </source>
</evidence>
<comment type="caution">
    <text evidence="9">The sequence shown here is derived from an EMBL/GenBank/DDBJ whole genome shotgun (WGS) entry which is preliminary data.</text>
</comment>
<dbReference type="Pfam" id="PF00854">
    <property type="entry name" value="PTR2"/>
    <property type="match status" value="1"/>
</dbReference>
<feature type="transmembrane region" description="Helical" evidence="8">
    <location>
        <begin position="432"/>
        <end position="448"/>
    </location>
</feature>
<dbReference type="GO" id="GO:0071916">
    <property type="term" value="F:dipeptide transmembrane transporter activity"/>
    <property type="evidence" value="ECO:0007669"/>
    <property type="project" value="UniProtKB-ARBA"/>
</dbReference>
<evidence type="ECO:0000256" key="2">
    <source>
        <dbReference type="ARBA" id="ARBA00005982"/>
    </source>
</evidence>
<dbReference type="PANTHER" id="PTHR11654">
    <property type="entry name" value="OLIGOPEPTIDE TRANSPORTER-RELATED"/>
    <property type="match status" value="1"/>
</dbReference>
<evidence type="ECO:0000256" key="8">
    <source>
        <dbReference type="SAM" id="Phobius"/>
    </source>
</evidence>
<feature type="transmembrane region" description="Helical" evidence="8">
    <location>
        <begin position="392"/>
        <end position="412"/>
    </location>
</feature>
<dbReference type="SUPFAM" id="SSF103473">
    <property type="entry name" value="MFS general substrate transporter"/>
    <property type="match status" value="1"/>
</dbReference>
<name>A0A066XNX5_COLSU</name>
<protein>
    <submittedName>
        <fullName evidence="9">Putative POT family protein</fullName>
    </submittedName>
</protein>
<accession>A0A066XNX5</accession>
<feature type="transmembrane region" description="Helical" evidence="8">
    <location>
        <begin position="469"/>
        <end position="490"/>
    </location>
</feature>
<feature type="transmembrane region" description="Helical" evidence="8">
    <location>
        <begin position="552"/>
        <end position="575"/>
    </location>
</feature>